<evidence type="ECO:0000259" key="9">
    <source>
        <dbReference type="Pfam" id="PF03104"/>
    </source>
</evidence>
<dbReference type="Gene3D" id="3.30.420.10">
    <property type="entry name" value="Ribonuclease H-like superfamily/Ribonuclease H"/>
    <property type="match status" value="1"/>
</dbReference>
<gene>
    <name evidence="10" type="ORF">ENQ87_01725</name>
</gene>
<organism evidence="10">
    <name type="scientific">Geobacter metallireducens</name>
    <dbReference type="NCBI Taxonomy" id="28232"/>
    <lineage>
        <taxon>Bacteria</taxon>
        <taxon>Pseudomonadati</taxon>
        <taxon>Thermodesulfobacteriota</taxon>
        <taxon>Desulfuromonadia</taxon>
        <taxon>Geobacterales</taxon>
        <taxon>Geobacteraceae</taxon>
        <taxon>Geobacter</taxon>
    </lineage>
</organism>
<evidence type="ECO:0000256" key="7">
    <source>
        <dbReference type="ARBA" id="ARBA00049244"/>
    </source>
</evidence>
<evidence type="ECO:0000313" key="10">
    <source>
        <dbReference type="EMBL" id="HEN41084.1"/>
    </source>
</evidence>
<feature type="domain" description="DNA-directed DNA polymerase family B exonuclease" evidence="9">
    <location>
        <begin position="138"/>
        <end position="274"/>
    </location>
</feature>
<evidence type="ECO:0000256" key="2">
    <source>
        <dbReference type="ARBA" id="ARBA00012417"/>
    </source>
</evidence>
<evidence type="ECO:0000256" key="4">
    <source>
        <dbReference type="ARBA" id="ARBA00022695"/>
    </source>
</evidence>
<dbReference type="Gene3D" id="1.10.132.60">
    <property type="entry name" value="DNA polymerase family B, C-terminal domain"/>
    <property type="match status" value="1"/>
</dbReference>
<dbReference type="SUPFAM" id="SSF56672">
    <property type="entry name" value="DNA/RNA polymerases"/>
    <property type="match status" value="1"/>
</dbReference>
<comment type="catalytic activity">
    <reaction evidence="7">
        <text>DNA(n) + a 2'-deoxyribonucleoside 5'-triphosphate = DNA(n+1) + diphosphate</text>
        <dbReference type="Rhea" id="RHEA:22508"/>
        <dbReference type="Rhea" id="RHEA-COMP:17339"/>
        <dbReference type="Rhea" id="RHEA-COMP:17340"/>
        <dbReference type="ChEBI" id="CHEBI:33019"/>
        <dbReference type="ChEBI" id="CHEBI:61560"/>
        <dbReference type="ChEBI" id="CHEBI:173112"/>
        <dbReference type="EC" id="2.7.7.7"/>
    </reaction>
</comment>
<dbReference type="GO" id="GO:0000166">
    <property type="term" value="F:nucleotide binding"/>
    <property type="evidence" value="ECO:0007669"/>
    <property type="project" value="InterPro"/>
</dbReference>
<dbReference type="EC" id="2.7.7.7" evidence="2"/>
<dbReference type="GO" id="GO:0003887">
    <property type="term" value="F:DNA-directed DNA polymerase activity"/>
    <property type="evidence" value="ECO:0007669"/>
    <property type="project" value="UniProtKB-KW"/>
</dbReference>
<dbReference type="InterPro" id="IPR006133">
    <property type="entry name" value="DNA-dir_DNA_pol_B_exonuc"/>
</dbReference>
<proteinExistence type="inferred from homology"/>
<evidence type="ECO:0000256" key="1">
    <source>
        <dbReference type="ARBA" id="ARBA00005755"/>
    </source>
</evidence>
<dbReference type="SMART" id="SM00486">
    <property type="entry name" value="POLBc"/>
    <property type="match status" value="1"/>
</dbReference>
<name>A0A831TZK3_GEOME</name>
<dbReference type="InterPro" id="IPR023211">
    <property type="entry name" value="DNA_pol_palm_dom_sf"/>
</dbReference>
<dbReference type="AlphaFoldDB" id="A0A831TZK3"/>
<dbReference type="InterPro" id="IPR006172">
    <property type="entry name" value="DNA-dir_DNA_pol_B"/>
</dbReference>
<dbReference type="Gene3D" id="3.90.1600.10">
    <property type="entry name" value="Palm domain of DNA polymerase"/>
    <property type="match status" value="1"/>
</dbReference>
<keyword evidence="4" id="KW-0548">Nucleotidyltransferase</keyword>
<keyword evidence="6" id="KW-0238">DNA-binding</keyword>
<dbReference type="InterPro" id="IPR036397">
    <property type="entry name" value="RNaseH_sf"/>
</dbReference>
<dbReference type="InterPro" id="IPR043502">
    <property type="entry name" value="DNA/RNA_pol_sf"/>
</dbReference>
<dbReference type="Pfam" id="PF00136">
    <property type="entry name" value="DNA_pol_B"/>
    <property type="match status" value="1"/>
</dbReference>
<reference evidence="10" key="1">
    <citation type="journal article" date="2020" name="mSystems">
        <title>Genome- and Community-Level Interaction Insights into Carbon Utilization and Element Cycling Functions of Hydrothermarchaeota in Hydrothermal Sediment.</title>
        <authorList>
            <person name="Zhou Z."/>
            <person name="Liu Y."/>
            <person name="Xu W."/>
            <person name="Pan J."/>
            <person name="Luo Z.H."/>
            <person name="Li M."/>
        </authorList>
    </citation>
    <scope>NUCLEOTIDE SEQUENCE [LARGE SCALE GENOMIC DNA]</scope>
    <source>
        <strain evidence="10">SpSt-349</strain>
    </source>
</reference>
<dbReference type="InterPro" id="IPR006134">
    <property type="entry name" value="DNA-dir_DNA_pol_B_multi_dom"/>
</dbReference>
<evidence type="ECO:0000256" key="5">
    <source>
        <dbReference type="ARBA" id="ARBA00022932"/>
    </source>
</evidence>
<evidence type="ECO:0000256" key="3">
    <source>
        <dbReference type="ARBA" id="ARBA00022679"/>
    </source>
</evidence>
<comment type="similarity">
    <text evidence="1">Belongs to the DNA polymerase type-B family.</text>
</comment>
<feature type="domain" description="DNA-directed DNA polymerase family B multifunctional" evidence="8">
    <location>
        <begin position="430"/>
        <end position="732"/>
    </location>
</feature>
<dbReference type="InterPro" id="IPR050240">
    <property type="entry name" value="DNA_pol_type-B"/>
</dbReference>
<keyword evidence="3" id="KW-0808">Transferase</keyword>
<keyword evidence="5" id="KW-0239">DNA-directed DNA polymerase</keyword>
<comment type="caution">
    <text evidence="10">The sequence shown here is derived from an EMBL/GenBank/DDBJ whole genome shotgun (WGS) entry which is preliminary data.</text>
</comment>
<dbReference type="CDD" id="cd05785">
    <property type="entry name" value="DNA_polB_like2_exo"/>
    <property type="match status" value="1"/>
</dbReference>
<protein>
    <recommendedName>
        <fullName evidence="2">DNA-directed DNA polymerase</fullName>
        <ecNumber evidence="2">2.7.7.7</ecNumber>
    </recommendedName>
</protein>
<dbReference type="GO" id="GO:0003677">
    <property type="term" value="F:DNA binding"/>
    <property type="evidence" value="ECO:0007669"/>
    <property type="project" value="UniProtKB-KW"/>
</dbReference>
<dbReference type="InterPro" id="IPR042087">
    <property type="entry name" value="DNA_pol_B_thumb"/>
</dbReference>
<dbReference type="CDD" id="cd05538">
    <property type="entry name" value="POLBc_Pol_II_B"/>
    <property type="match status" value="1"/>
</dbReference>
<sequence length="744" mass="84471">MDELRLIESPLLSGADPTEGIVAAELAGRFIRLFIRATDGVIFRDAPFRPFMLLEDAALLTDFRSGVQLRPLAGPGAFRHLAIFADWAECLAARDFLAKRTGHTPSAPGAPYLFLSDPVHQHLLLTGATFFKGLDFGRLRRLALDIETACAPGFEFSNPAREEDRILSIAVMEEGGYEEYLSAHEMSEQELLERLTAIIRERDPDVIEGHNLFRFDLEYIRARAARHGIRLRWGRDGSEPRVHPSRFTVAERIIDYPRWDIYGRSVMDTYFLLQIYDVSSRELESHGLKQAAIHFGLAAPDRVYLDRQAMDEAFRADPEALRRYNLDDVRETLALSRLLSYPWFLQARIFPYSYQTCVIRGNATRINALFLREYLRQGAAVPKPAEADGTFEGGYTDIFETGVLGPIVHCDVASLYPSVMLAWGLAPRQEHLGLFLPLLAELRQFRLAAKERAREATDPRERDYLNALQQTFKVLINSFYGYLGTTIHSFSDPAVAAEVTRRGRELIQAMIDWLRRHGARPVEVDTDGIYFIPPPGVETREQEEALVRELSATLPEGVTVEMDGRYRAIFSYKMKNYALLDHDGKVSVKGSALRSRGIERYLRNFMAEAIRLLLLGEGGRIPALHADYARRLRDHLVPIEDLARTETLGEAPATYLQKVRQGKRNPSAAFEIALRAERPFRAGDQISYYVTGHGKGVTVYEHCQPVSRYDPARPDENTEYYLDKLGQLVKRLAPHLPQERTLFD</sequence>
<dbReference type="PANTHER" id="PTHR10322">
    <property type="entry name" value="DNA POLYMERASE CATALYTIC SUBUNIT"/>
    <property type="match status" value="1"/>
</dbReference>
<dbReference type="SUPFAM" id="SSF53098">
    <property type="entry name" value="Ribonuclease H-like"/>
    <property type="match status" value="1"/>
</dbReference>
<evidence type="ECO:0000256" key="6">
    <source>
        <dbReference type="ARBA" id="ARBA00023125"/>
    </source>
</evidence>
<dbReference type="InterPro" id="IPR012337">
    <property type="entry name" value="RNaseH-like_sf"/>
</dbReference>
<dbReference type="EMBL" id="DSOV01000007">
    <property type="protein sequence ID" value="HEN41084.1"/>
    <property type="molecule type" value="Genomic_DNA"/>
</dbReference>
<dbReference type="Pfam" id="PF03104">
    <property type="entry name" value="DNA_pol_B_exo1"/>
    <property type="match status" value="1"/>
</dbReference>
<dbReference type="PANTHER" id="PTHR10322:SF23">
    <property type="entry name" value="DNA POLYMERASE DELTA CATALYTIC SUBUNIT"/>
    <property type="match status" value="1"/>
</dbReference>
<accession>A0A831TZK3</accession>
<evidence type="ECO:0000259" key="8">
    <source>
        <dbReference type="Pfam" id="PF00136"/>
    </source>
</evidence>